<gene>
    <name evidence="1" type="ORF">SAMN05216377_106177</name>
</gene>
<dbReference type="RefSeq" id="WP_093082087.1">
    <property type="nucleotide sequence ID" value="NZ_FNBE01000006.1"/>
</dbReference>
<reference evidence="1 2" key="1">
    <citation type="submission" date="2016-10" db="EMBL/GenBank/DDBJ databases">
        <authorList>
            <person name="de Groot N.N."/>
        </authorList>
    </citation>
    <scope>NUCLEOTIDE SEQUENCE [LARGE SCALE GENOMIC DNA]</scope>
    <source>
        <strain evidence="1 2">CGMCC 4.3143</strain>
    </source>
</reference>
<dbReference type="AlphaFoldDB" id="A0A1G7NBR2"/>
<evidence type="ECO:0000313" key="2">
    <source>
        <dbReference type="Proteomes" id="UP000198967"/>
    </source>
</evidence>
<dbReference type="EMBL" id="FNBE01000006">
    <property type="protein sequence ID" value="SDF70769.1"/>
    <property type="molecule type" value="Genomic_DNA"/>
</dbReference>
<accession>A0A1G7NBR2</accession>
<dbReference type="SUPFAM" id="SSF54862">
    <property type="entry name" value="4Fe-4S ferredoxins"/>
    <property type="match status" value="1"/>
</dbReference>
<protein>
    <submittedName>
        <fullName evidence="1">Ferredoxin</fullName>
    </submittedName>
</protein>
<keyword evidence="2" id="KW-1185">Reference proteome</keyword>
<organism evidence="1 2">
    <name type="scientific">Pseudonocardia oroxyli</name>
    <dbReference type="NCBI Taxonomy" id="366584"/>
    <lineage>
        <taxon>Bacteria</taxon>
        <taxon>Bacillati</taxon>
        <taxon>Actinomycetota</taxon>
        <taxon>Actinomycetes</taxon>
        <taxon>Pseudonocardiales</taxon>
        <taxon>Pseudonocardiaceae</taxon>
        <taxon>Pseudonocardia</taxon>
    </lineage>
</organism>
<dbReference type="Proteomes" id="UP000198967">
    <property type="component" value="Unassembled WGS sequence"/>
</dbReference>
<dbReference type="STRING" id="366584.SAMN05216377_106177"/>
<name>A0A1G7NBR2_PSEOR</name>
<dbReference type="OrthoDB" id="4557285at2"/>
<sequence length="71" mass="7297">MSGDDPTAWRIYVSRGCISAGLCLAIAPDHFEFVGVRARPTGAPLDEEGAAAVLDAANQCPAAAITVERPG</sequence>
<proteinExistence type="predicted"/>
<dbReference type="Pfam" id="PF13370">
    <property type="entry name" value="Fer4_13"/>
    <property type="match status" value="1"/>
</dbReference>
<evidence type="ECO:0000313" key="1">
    <source>
        <dbReference type="EMBL" id="SDF70769.1"/>
    </source>
</evidence>
<dbReference type="Gene3D" id="3.30.70.20">
    <property type="match status" value="1"/>
</dbReference>